<dbReference type="InterPro" id="IPR036514">
    <property type="entry name" value="SGNH_hydro_sf"/>
</dbReference>
<keyword evidence="4" id="KW-1185">Reference proteome</keyword>
<name>A0ABQ8G383_9PEZI</name>
<keyword evidence="1" id="KW-0378">Hydrolase</keyword>
<dbReference type="InterPro" id="IPR001087">
    <property type="entry name" value="GDSL"/>
</dbReference>
<dbReference type="InterPro" id="IPR051058">
    <property type="entry name" value="GDSL_Est/Lipase"/>
</dbReference>
<accession>A0ABQ8G383</accession>
<gene>
    <name evidence="3" type="ORF">B0J12DRAFT_199449</name>
</gene>
<feature type="chain" id="PRO_5046420787" description="Lipase GDSL" evidence="2">
    <location>
        <begin position="20"/>
        <end position="356"/>
    </location>
</feature>
<proteinExistence type="predicted"/>
<dbReference type="PANTHER" id="PTHR45648:SF85">
    <property type="entry name" value="A, PUTATIVE (AFU_ORTHOLOGUE AFUA_2G10760)-RELATED"/>
    <property type="match status" value="1"/>
</dbReference>
<dbReference type="CDD" id="cd01846">
    <property type="entry name" value="fatty_acyltransferase_like"/>
    <property type="match status" value="1"/>
</dbReference>
<dbReference type="SUPFAM" id="SSF52266">
    <property type="entry name" value="SGNH hydrolase"/>
    <property type="match status" value="1"/>
</dbReference>
<dbReference type="Gene3D" id="3.40.50.1110">
    <property type="entry name" value="SGNH hydrolase"/>
    <property type="match status" value="1"/>
</dbReference>
<dbReference type="PANTHER" id="PTHR45648">
    <property type="entry name" value="GDSL LIPASE/ACYLHYDROLASE FAMILY PROTEIN (AFU_ORTHOLOGUE AFUA_4G14700)"/>
    <property type="match status" value="1"/>
</dbReference>
<feature type="signal peptide" evidence="2">
    <location>
        <begin position="1"/>
        <end position="19"/>
    </location>
</feature>
<protein>
    <recommendedName>
        <fullName evidence="5">Lipase GDSL</fullName>
    </recommendedName>
</protein>
<organism evidence="3 4">
    <name type="scientific">Macrophomina phaseolina</name>
    <dbReference type="NCBI Taxonomy" id="35725"/>
    <lineage>
        <taxon>Eukaryota</taxon>
        <taxon>Fungi</taxon>
        <taxon>Dikarya</taxon>
        <taxon>Ascomycota</taxon>
        <taxon>Pezizomycotina</taxon>
        <taxon>Dothideomycetes</taxon>
        <taxon>Dothideomycetes incertae sedis</taxon>
        <taxon>Botryosphaeriales</taxon>
        <taxon>Botryosphaeriaceae</taxon>
        <taxon>Macrophomina</taxon>
    </lineage>
</organism>
<sequence>MLLLYTLGVAWYVAASAQAAPLVSNFSERPVIFRGQEMHNLLAFGDSYTYVQGTQGHWNYSFISDAFNYSFTPDQLLSSQIVKNTTSSGGPNWVEYLTGCYEGLPAACPRTKLWDFAFAGADISAEYLPLHHNYTVDLDDQVKQWDLYAREALRLEPKETLVAFWIGINDINDSDKFTNVSFAAWYDKLVNKWFESVELVYSRGYRNFLFMLPPPLEKTASNLASANPLPNATMMGQWNTAVQSRVSAFRAGHNDSSTFVFDTYTFLNGVLADPAKYSIHNTTGYCQSYGQSDVLWNYAAYGCQPIQQYFWFSKSSARDAAEMERTAAHQLGFTDSGHITFTVHQIIATELLTQLA</sequence>
<evidence type="ECO:0000313" key="4">
    <source>
        <dbReference type="Proteomes" id="UP000774617"/>
    </source>
</evidence>
<dbReference type="EMBL" id="JAGTJR010000023">
    <property type="protein sequence ID" value="KAH7043341.1"/>
    <property type="molecule type" value="Genomic_DNA"/>
</dbReference>
<dbReference type="Pfam" id="PF00657">
    <property type="entry name" value="Lipase_GDSL"/>
    <property type="match status" value="1"/>
</dbReference>
<reference evidence="3 4" key="1">
    <citation type="journal article" date="2021" name="Nat. Commun.">
        <title>Genetic determinants of endophytism in the Arabidopsis root mycobiome.</title>
        <authorList>
            <person name="Mesny F."/>
            <person name="Miyauchi S."/>
            <person name="Thiergart T."/>
            <person name="Pickel B."/>
            <person name="Atanasova L."/>
            <person name="Karlsson M."/>
            <person name="Huettel B."/>
            <person name="Barry K.W."/>
            <person name="Haridas S."/>
            <person name="Chen C."/>
            <person name="Bauer D."/>
            <person name="Andreopoulos W."/>
            <person name="Pangilinan J."/>
            <person name="LaButti K."/>
            <person name="Riley R."/>
            <person name="Lipzen A."/>
            <person name="Clum A."/>
            <person name="Drula E."/>
            <person name="Henrissat B."/>
            <person name="Kohler A."/>
            <person name="Grigoriev I.V."/>
            <person name="Martin F.M."/>
            <person name="Hacquard S."/>
        </authorList>
    </citation>
    <scope>NUCLEOTIDE SEQUENCE [LARGE SCALE GENOMIC DNA]</scope>
    <source>
        <strain evidence="3 4">MPI-SDFR-AT-0080</strain>
    </source>
</reference>
<evidence type="ECO:0000256" key="1">
    <source>
        <dbReference type="ARBA" id="ARBA00022801"/>
    </source>
</evidence>
<evidence type="ECO:0000313" key="3">
    <source>
        <dbReference type="EMBL" id="KAH7043341.1"/>
    </source>
</evidence>
<dbReference type="Proteomes" id="UP000774617">
    <property type="component" value="Unassembled WGS sequence"/>
</dbReference>
<evidence type="ECO:0008006" key="5">
    <source>
        <dbReference type="Google" id="ProtNLM"/>
    </source>
</evidence>
<comment type="caution">
    <text evidence="3">The sequence shown here is derived from an EMBL/GenBank/DDBJ whole genome shotgun (WGS) entry which is preliminary data.</text>
</comment>
<keyword evidence="2" id="KW-0732">Signal</keyword>
<evidence type="ECO:0000256" key="2">
    <source>
        <dbReference type="SAM" id="SignalP"/>
    </source>
</evidence>